<evidence type="ECO:0000256" key="4">
    <source>
        <dbReference type="PROSITE-ProRule" id="PRU00433"/>
    </source>
</evidence>
<dbReference type="Pfam" id="PF00034">
    <property type="entry name" value="Cytochrom_C"/>
    <property type="match status" value="2"/>
</dbReference>
<feature type="domain" description="Cytochrome c" evidence="5">
    <location>
        <begin position="46"/>
        <end position="156"/>
    </location>
</feature>
<evidence type="ECO:0000259" key="5">
    <source>
        <dbReference type="PROSITE" id="PS51007"/>
    </source>
</evidence>
<dbReference type="InterPro" id="IPR009056">
    <property type="entry name" value="Cyt_c-like_dom"/>
</dbReference>
<dbReference type="OrthoDB" id="9809720at2"/>
<organism evidence="6 7">
    <name type="scientific">Parafilimonas terrae</name>
    <dbReference type="NCBI Taxonomy" id="1465490"/>
    <lineage>
        <taxon>Bacteria</taxon>
        <taxon>Pseudomonadati</taxon>
        <taxon>Bacteroidota</taxon>
        <taxon>Chitinophagia</taxon>
        <taxon>Chitinophagales</taxon>
        <taxon>Chitinophagaceae</taxon>
        <taxon>Parafilimonas</taxon>
    </lineage>
</organism>
<dbReference type="SUPFAM" id="SSF46626">
    <property type="entry name" value="Cytochrome c"/>
    <property type="match status" value="2"/>
</dbReference>
<dbReference type="GO" id="GO:0046872">
    <property type="term" value="F:metal ion binding"/>
    <property type="evidence" value="ECO:0007669"/>
    <property type="project" value="UniProtKB-KW"/>
</dbReference>
<dbReference type="PROSITE" id="PS51007">
    <property type="entry name" value="CYTC"/>
    <property type="match status" value="2"/>
</dbReference>
<dbReference type="InterPro" id="IPR051459">
    <property type="entry name" value="Cytochrome_c-type_DH"/>
</dbReference>
<reference evidence="6 7" key="1">
    <citation type="submission" date="2016-10" db="EMBL/GenBank/DDBJ databases">
        <authorList>
            <person name="de Groot N.N."/>
        </authorList>
    </citation>
    <scope>NUCLEOTIDE SEQUENCE [LARGE SCALE GENOMIC DNA]</scope>
    <source>
        <strain evidence="6 7">DSM 28286</strain>
    </source>
</reference>
<evidence type="ECO:0000256" key="1">
    <source>
        <dbReference type="ARBA" id="ARBA00022617"/>
    </source>
</evidence>
<dbReference type="GO" id="GO:0020037">
    <property type="term" value="F:heme binding"/>
    <property type="evidence" value="ECO:0007669"/>
    <property type="project" value="InterPro"/>
</dbReference>
<evidence type="ECO:0000256" key="2">
    <source>
        <dbReference type="ARBA" id="ARBA00022723"/>
    </source>
</evidence>
<feature type="domain" description="Cytochrome c" evidence="5">
    <location>
        <begin position="196"/>
        <end position="298"/>
    </location>
</feature>
<dbReference type="PANTHER" id="PTHR35008">
    <property type="entry name" value="BLL4482 PROTEIN-RELATED"/>
    <property type="match status" value="1"/>
</dbReference>
<dbReference type="STRING" id="1465490.SAMN05444277_12016"/>
<dbReference type="RefSeq" id="WP_090663147.1">
    <property type="nucleotide sequence ID" value="NZ_FOXQ01000020.1"/>
</dbReference>
<proteinExistence type="predicted"/>
<dbReference type="Proteomes" id="UP000199031">
    <property type="component" value="Unassembled WGS sequence"/>
</dbReference>
<gene>
    <name evidence="6" type="ORF">SAMN05444277_12016</name>
</gene>
<keyword evidence="7" id="KW-1185">Reference proteome</keyword>
<protein>
    <submittedName>
        <fullName evidence="6">Cytochrome c, mono-and diheme variants</fullName>
    </submittedName>
</protein>
<evidence type="ECO:0000256" key="3">
    <source>
        <dbReference type="ARBA" id="ARBA00023004"/>
    </source>
</evidence>
<evidence type="ECO:0000313" key="6">
    <source>
        <dbReference type="EMBL" id="SFQ54634.1"/>
    </source>
</evidence>
<accession>A0A1I5ZDW8</accession>
<sequence>MIKKILKWTGIILLVLIAGISITTASRQHLKYDAPYPDIHASKDTAVIARGKHLVFSIAHCADCHSLVNADSMLQAGQEPPLSGGYAFKMPLGTVYSRNITPDKETGIGNRTDAELARVIRYGVHANGEAVYEFMSFHDMSDEDLTAVISYLRSTKPVKNKVPENTLNVMGNIVKAYMVKPVGPSGNVPVALQADTTAAYGKYLVFNVGNCIGCHSKRDLSGKFDGPYLAGGNPINGLIPPNLTNDSTGRIFTWSQQQFVERFRKGKLIPQSEMPWNSFKHMNDNELKAIYNFLKTVPAARTEQLASK</sequence>
<keyword evidence="3 4" id="KW-0408">Iron</keyword>
<name>A0A1I5ZDW8_9BACT</name>
<dbReference type="EMBL" id="FOXQ01000020">
    <property type="protein sequence ID" value="SFQ54634.1"/>
    <property type="molecule type" value="Genomic_DNA"/>
</dbReference>
<dbReference type="GO" id="GO:0009055">
    <property type="term" value="F:electron transfer activity"/>
    <property type="evidence" value="ECO:0007669"/>
    <property type="project" value="InterPro"/>
</dbReference>
<evidence type="ECO:0000313" key="7">
    <source>
        <dbReference type="Proteomes" id="UP000199031"/>
    </source>
</evidence>
<dbReference type="InterPro" id="IPR036909">
    <property type="entry name" value="Cyt_c-like_dom_sf"/>
</dbReference>
<dbReference type="AlphaFoldDB" id="A0A1I5ZDW8"/>
<keyword evidence="1 4" id="KW-0349">Heme</keyword>
<dbReference type="PANTHER" id="PTHR35008:SF8">
    <property type="entry name" value="ALCOHOL DEHYDROGENASE CYTOCHROME C SUBUNIT"/>
    <property type="match status" value="1"/>
</dbReference>
<dbReference type="Gene3D" id="1.10.760.10">
    <property type="entry name" value="Cytochrome c-like domain"/>
    <property type="match status" value="2"/>
</dbReference>
<keyword evidence="2 4" id="KW-0479">Metal-binding</keyword>